<dbReference type="Pfam" id="PF00534">
    <property type="entry name" value="Glycos_transf_1"/>
    <property type="match status" value="1"/>
</dbReference>
<dbReference type="PANTHER" id="PTHR12526:SF630">
    <property type="entry name" value="GLYCOSYLTRANSFERASE"/>
    <property type="match status" value="1"/>
</dbReference>
<dbReference type="EMBL" id="MN738858">
    <property type="protein sequence ID" value="QHT28464.1"/>
    <property type="molecule type" value="Genomic_DNA"/>
</dbReference>
<dbReference type="CDD" id="cd03801">
    <property type="entry name" value="GT4_PimA-like"/>
    <property type="match status" value="1"/>
</dbReference>
<dbReference type="PANTHER" id="PTHR12526">
    <property type="entry name" value="GLYCOSYLTRANSFERASE"/>
    <property type="match status" value="1"/>
</dbReference>
<dbReference type="GO" id="GO:0016757">
    <property type="term" value="F:glycosyltransferase activity"/>
    <property type="evidence" value="ECO:0007669"/>
    <property type="project" value="InterPro"/>
</dbReference>
<name>A0A6C0EH34_9ZZZZ</name>
<evidence type="ECO:0000313" key="2">
    <source>
        <dbReference type="EMBL" id="QHT28464.1"/>
    </source>
</evidence>
<sequence length="387" mass="44858">MLYESILYTFTSIITGFCSYYYLKRKARFLPDIIITNIHKKYSGVTSTIINLYPEQSKKFDIGLYGNKLNVGEKHVNFIDFIFNGYNLPTNKKFRIIHVRRNNEIIFSLFLKYILRIPLKIVFTSVKISEYSFHTQKIISLVDYYIITDSKCKDKIPTPLHNNIVALIPHGINQKHFNVRNSACNIDHLNLSGKFVISTFGRVRKQKGTDIFVKALIEITQKYDNVIGLVVGETDMRNYIFKSGLDELISKSKLHAKIKFVGFIDYVKNKEYHKYIYENTNLTISVPRYEEFGLTPIESMACGIPVICSNTGAFDSMIDEGKTGHMLNDYSVNELVSKIEYYIKNKEKLSEMKAHCINKVNNKFTIEREANSINDVYTKIFKQHNSL</sequence>
<dbReference type="Gene3D" id="3.40.50.2000">
    <property type="entry name" value="Glycogen Phosphorylase B"/>
    <property type="match status" value="1"/>
</dbReference>
<protein>
    <recommendedName>
        <fullName evidence="1">Glycosyl transferase family 1 domain-containing protein</fullName>
    </recommendedName>
</protein>
<proteinExistence type="predicted"/>
<dbReference type="AlphaFoldDB" id="A0A6C0EH34"/>
<reference evidence="2" key="1">
    <citation type="journal article" date="2020" name="Nature">
        <title>Giant virus diversity and host interactions through global metagenomics.</title>
        <authorList>
            <person name="Schulz F."/>
            <person name="Roux S."/>
            <person name="Paez-Espino D."/>
            <person name="Jungbluth S."/>
            <person name="Walsh D.A."/>
            <person name="Denef V.J."/>
            <person name="McMahon K.D."/>
            <person name="Konstantinidis K.T."/>
            <person name="Eloe-Fadrosh E.A."/>
            <person name="Kyrpides N.C."/>
            <person name="Woyke T."/>
        </authorList>
    </citation>
    <scope>NUCLEOTIDE SEQUENCE</scope>
    <source>
        <strain evidence="2">GVMAG-M-3300001348-25</strain>
    </source>
</reference>
<dbReference type="InterPro" id="IPR001296">
    <property type="entry name" value="Glyco_trans_1"/>
</dbReference>
<dbReference type="SUPFAM" id="SSF53756">
    <property type="entry name" value="UDP-Glycosyltransferase/glycogen phosphorylase"/>
    <property type="match status" value="1"/>
</dbReference>
<organism evidence="2">
    <name type="scientific">viral metagenome</name>
    <dbReference type="NCBI Taxonomy" id="1070528"/>
    <lineage>
        <taxon>unclassified sequences</taxon>
        <taxon>metagenomes</taxon>
        <taxon>organismal metagenomes</taxon>
    </lineage>
</organism>
<feature type="domain" description="Glycosyl transferase family 1" evidence="1">
    <location>
        <begin position="192"/>
        <end position="353"/>
    </location>
</feature>
<accession>A0A6C0EH34</accession>
<evidence type="ECO:0000259" key="1">
    <source>
        <dbReference type="Pfam" id="PF00534"/>
    </source>
</evidence>